<comment type="caution">
    <text evidence="2">The sequence shown here is derived from an EMBL/GenBank/DDBJ whole genome shotgun (WGS) entry which is preliminary data.</text>
</comment>
<protein>
    <submittedName>
        <fullName evidence="2">Uncharacterized protein</fullName>
    </submittedName>
</protein>
<evidence type="ECO:0000313" key="2">
    <source>
        <dbReference type="EMBL" id="RDH41500.1"/>
    </source>
</evidence>
<feature type="signal peptide" evidence="1">
    <location>
        <begin position="1"/>
        <end position="21"/>
    </location>
</feature>
<proteinExistence type="predicted"/>
<dbReference type="AlphaFoldDB" id="A0A4P9VH11"/>
<reference evidence="2 3" key="1">
    <citation type="submission" date="2017-04" db="EMBL/GenBank/DDBJ databases">
        <title>Draft genome sequence of Zooshikella ganghwensis VG4 isolated from Red Sea sediments.</title>
        <authorList>
            <person name="Rehman Z."/>
            <person name="Alam I."/>
            <person name="Kamau A."/>
            <person name="Bajic V."/>
            <person name="Leiknes T."/>
        </authorList>
    </citation>
    <scope>NUCLEOTIDE SEQUENCE [LARGE SCALE GENOMIC DNA]</scope>
    <source>
        <strain evidence="2 3">VG4</strain>
    </source>
</reference>
<evidence type="ECO:0000313" key="3">
    <source>
        <dbReference type="Proteomes" id="UP000257039"/>
    </source>
</evidence>
<gene>
    <name evidence="2" type="ORF">B9G39_28195</name>
</gene>
<dbReference type="EMBL" id="NDXW01000008">
    <property type="protein sequence ID" value="RDH41500.1"/>
    <property type="molecule type" value="Genomic_DNA"/>
</dbReference>
<keyword evidence="1" id="KW-0732">Signal</keyword>
<name>A0A4P9VH11_9GAMM</name>
<organism evidence="2 3">
    <name type="scientific">Zooshikella ganghwensis</name>
    <dbReference type="NCBI Taxonomy" id="202772"/>
    <lineage>
        <taxon>Bacteria</taxon>
        <taxon>Pseudomonadati</taxon>
        <taxon>Pseudomonadota</taxon>
        <taxon>Gammaproteobacteria</taxon>
        <taxon>Oceanospirillales</taxon>
        <taxon>Zooshikellaceae</taxon>
        <taxon>Zooshikella</taxon>
    </lineage>
</organism>
<keyword evidence="3" id="KW-1185">Reference proteome</keyword>
<evidence type="ECO:0000256" key="1">
    <source>
        <dbReference type="SAM" id="SignalP"/>
    </source>
</evidence>
<feature type="chain" id="PRO_5020376640" evidence="1">
    <location>
        <begin position="22"/>
        <end position="181"/>
    </location>
</feature>
<accession>A0A4P9VH11</accession>
<dbReference type="RefSeq" id="WP_094789816.1">
    <property type="nucleotide sequence ID" value="NZ_NDXW01000008.1"/>
</dbReference>
<dbReference type="Proteomes" id="UP000257039">
    <property type="component" value="Unassembled WGS sequence"/>
</dbReference>
<sequence>MKICKIVASMLFALTATASFADPAVDTTTVSMSASELKSVMIKNELQRREIAWKLAPIKNKEQLQISLQKNSPLDALSSEAKQRFIDGLVFTDKGLGGIYYGDLVAELTPTQIHKILSLFGAQHLISKFTEARVESDTDAKLLKSPSVNYGVLDDHKEYRCIARADCYESSNHICMSSCYH</sequence>